<keyword evidence="4 5" id="KW-0472">Membrane</keyword>
<reference evidence="7" key="1">
    <citation type="submission" date="2024-06" db="UniProtKB">
        <authorList>
            <consortium name="RefSeq"/>
        </authorList>
    </citation>
    <scope>NUCLEOTIDE SEQUENCE [LARGE SCALE GENOMIC DNA]</scope>
    <source>
        <strain evidence="7">MV2-25</strain>
    </source>
</reference>
<name>A0A6I8UVJ9_DROPS</name>
<dbReference type="KEGG" id="dpo:4804998"/>
<accession>A0A6I8UVJ9</accession>
<evidence type="ECO:0000313" key="7">
    <source>
        <dbReference type="Proteomes" id="UP000001819"/>
    </source>
</evidence>
<feature type="transmembrane region" description="Helical" evidence="5">
    <location>
        <begin position="212"/>
        <end position="231"/>
    </location>
</feature>
<evidence type="ECO:0000313" key="8">
    <source>
        <dbReference type="RefSeq" id="XP_001361468.3"/>
    </source>
</evidence>
<dbReference type="RefSeq" id="XP_001361468.3">
    <property type="nucleotide sequence ID" value="XM_001361431.5"/>
</dbReference>
<feature type="transmembrane region" description="Helical" evidence="5">
    <location>
        <begin position="243"/>
        <end position="259"/>
    </location>
</feature>
<sequence length="304" mass="33850">MSTIHQGQLVVDLTTLTEPLNNHERYPPIPLPPPERREPSTTSQAFDAAVLFKAAPLSESEQITVRVPTHGYEEVYGEEVKNIHFDDQTIRKGFIRKVYSILLVQLLFTCGTIGLFLYHEPTKMFVQKNPVVLIVAAVLNIIVVIMIVCIEGVRRAHPTNLVCLGIFTVTMSLMLGCVSSVMNANLVLIAVGVTAFLVIGLSVYAIQTKVDYTAMGGVLITFVMCIIIFGLSNMLMPSLTENIVLSSLMAIIACFFLIYDTQQIVGGNHEYQFSPEEYVFAALTLYVDVVRILVYILRILQKFN</sequence>
<dbReference type="InterPro" id="IPR006214">
    <property type="entry name" value="Bax_inhibitor_1-related"/>
</dbReference>
<comment type="subcellular location">
    <subcellularLocation>
        <location evidence="1">Membrane</location>
        <topology evidence="1">Multi-pass membrane protein</topology>
    </subcellularLocation>
</comment>
<dbReference type="PANTHER" id="PTHR23291">
    <property type="entry name" value="BAX INHIBITOR-RELATED"/>
    <property type="match status" value="1"/>
</dbReference>
<dbReference type="AlphaFoldDB" id="A0A6I8UVJ9"/>
<evidence type="ECO:0000256" key="3">
    <source>
        <dbReference type="ARBA" id="ARBA00022989"/>
    </source>
</evidence>
<dbReference type="InParanoid" id="A0A6I8UVJ9"/>
<reference evidence="8" key="2">
    <citation type="submission" date="2025-08" db="UniProtKB">
        <authorList>
            <consortium name="RefSeq"/>
        </authorList>
    </citation>
    <scope>IDENTIFICATION</scope>
    <source>
        <strain evidence="8">MV-25-SWS-2005</strain>
        <tissue evidence="8">Whole body</tissue>
    </source>
</reference>
<protein>
    <submittedName>
        <fullName evidence="8">Protein lifeguard 4-like</fullName>
    </submittedName>
</protein>
<dbReference type="Pfam" id="PF01027">
    <property type="entry name" value="Bax1-I"/>
    <property type="match status" value="1"/>
</dbReference>
<evidence type="ECO:0000256" key="4">
    <source>
        <dbReference type="ARBA" id="ARBA00023136"/>
    </source>
</evidence>
<dbReference type="CDD" id="cd10428">
    <property type="entry name" value="LFG_like"/>
    <property type="match status" value="1"/>
</dbReference>
<keyword evidence="7" id="KW-1185">Reference proteome</keyword>
<evidence type="ECO:0000256" key="1">
    <source>
        <dbReference type="ARBA" id="ARBA00004141"/>
    </source>
</evidence>
<dbReference type="GO" id="GO:0016020">
    <property type="term" value="C:membrane"/>
    <property type="evidence" value="ECO:0007669"/>
    <property type="project" value="UniProtKB-SubCell"/>
</dbReference>
<feature type="region of interest" description="Disordered" evidence="6">
    <location>
        <begin position="20"/>
        <end position="40"/>
    </location>
</feature>
<dbReference type="Proteomes" id="UP000001819">
    <property type="component" value="Chromosome 3"/>
</dbReference>
<keyword evidence="3 5" id="KW-1133">Transmembrane helix</keyword>
<keyword evidence="2 5" id="KW-0812">Transmembrane</keyword>
<feature type="transmembrane region" description="Helical" evidence="5">
    <location>
        <begin position="130"/>
        <end position="153"/>
    </location>
</feature>
<feature type="transmembrane region" description="Helical" evidence="5">
    <location>
        <begin position="98"/>
        <end position="118"/>
    </location>
</feature>
<feature type="transmembrane region" description="Helical" evidence="5">
    <location>
        <begin position="159"/>
        <end position="179"/>
    </location>
</feature>
<dbReference type="FunCoup" id="A0A6I8UVJ9">
    <property type="interactions" value="71"/>
</dbReference>
<organism evidence="7 8">
    <name type="scientific">Drosophila pseudoobscura pseudoobscura</name>
    <name type="common">Fruit fly</name>
    <dbReference type="NCBI Taxonomy" id="46245"/>
    <lineage>
        <taxon>Eukaryota</taxon>
        <taxon>Metazoa</taxon>
        <taxon>Ecdysozoa</taxon>
        <taxon>Arthropoda</taxon>
        <taxon>Hexapoda</taxon>
        <taxon>Insecta</taxon>
        <taxon>Pterygota</taxon>
        <taxon>Neoptera</taxon>
        <taxon>Endopterygota</taxon>
        <taxon>Diptera</taxon>
        <taxon>Brachycera</taxon>
        <taxon>Muscomorpha</taxon>
        <taxon>Ephydroidea</taxon>
        <taxon>Drosophilidae</taxon>
        <taxon>Drosophila</taxon>
        <taxon>Sophophora</taxon>
    </lineage>
</organism>
<feature type="transmembrane region" description="Helical" evidence="5">
    <location>
        <begin position="186"/>
        <end position="206"/>
    </location>
</feature>
<evidence type="ECO:0000256" key="5">
    <source>
        <dbReference type="RuleBase" id="RU004379"/>
    </source>
</evidence>
<dbReference type="PANTHER" id="PTHR23291:SF47">
    <property type="entry name" value="TRANSMEMBRANE BAX INHIBITOR MOTIF CONTAINING 7"/>
    <property type="match status" value="1"/>
</dbReference>
<feature type="transmembrane region" description="Helical" evidence="5">
    <location>
        <begin position="279"/>
        <end position="300"/>
    </location>
</feature>
<evidence type="ECO:0000256" key="6">
    <source>
        <dbReference type="SAM" id="MobiDB-lite"/>
    </source>
</evidence>
<proteinExistence type="inferred from homology"/>
<comment type="similarity">
    <text evidence="5">Belongs to the BI1 family.</text>
</comment>
<evidence type="ECO:0000256" key="2">
    <source>
        <dbReference type="ARBA" id="ARBA00022692"/>
    </source>
</evidence>
<gene>
    <name evidence="8" type="primary">LOC4804998</name>
</gene>